<sequence>MPVFTANIPGILKVGDRIEIGGKIKENARKMSVNLCAQEGEEPRDVVLHFDVRFHRDNIISLSRKNGIWIGSGNYDTNYNITAPCCNQTNDTLTSLAICTIFRIIFEIKDTDVITIYCQGKFHSNFLPKIPLTMARYIVAWADVERPSVGGDEAAAAGATGTFQPQSPLPTMVASDIKRCQRLHKKSAPGSPQLHSSNESSDEDQQKVRPKSDGRADRFFYDTLMCQPPEHPKFGSPESMKRRDPNLARSKIDYGRKFREVSDTEKNDSEDYSEDAASKMDSSVVESDDVLQELGLKKRNRRGKFAPFAQVVNFMGKTTRRN</sequence>
<name>A0A835GK96_SPOEX</name>
<dbReference type="EMBL" id="JACKWZ010000074">
    <property type="protein sequence ID" value="KAF9417280.1"/>
    <property type="molecule type" value="Genomic_DNA"/>
</dbReference>
<dbReference type="InterPro" id="IPR001079">
    <property type="entry name" value="Galectin_CRD"/>
</dbReference>
<evidence type="ECO:0000256" key="1">
    <source>
        <dbReference type="ARBA" id="ARBA00022734"/>
    </source>
</evidence>
<organism evidence="5 6">
    <name type="scientific">Spodoptera exigua</name>
    <name type="common">Beet armyworm</name>
    <name type="synonym">Noctua fulgens</name>
    <dbReference type="NCBI Taxonomy" id="7107"/>
    <lineage>
        <taxon>Eukaryota</taxon>
        <taxon>Metazoa</taxon>
        <taxon>Ecdysozoa</taxon>
        <taxon>Arthropoda</taxon>
        <taxon>Hexapoda</taxon>
        <taxon>Insecta</taxon>
        <taxon>Pterygota</taxon>
        <taxon>Neoptera</taxon>
        <taxon>Endopterygota</taxon>
        <taxon>Lepidoptera</taxon>
        <taxon>Glossata</taxon>
        <taxon>Ditrysia</taxon>
        <taxon>Noctuoidea</taxon>
        <taxon>Noctuidae</taxon>
        <taxon>Amphipyrinae</taxon>
        <taxon>Spodoptera</taxon>
    </lineage>
</organism>
<dbReference type="SMART" id="SM00276">
    <property type="entry name" value="GLECT"/>
    <property type="match status" value="1"/>
</dbReference>
<feature type="domain" description="Galectin" evidence="4">
    <location>
        <begin position="4"/>
        <end position="150"/>
    </location>
</feature>
<gene>
    <name evidence="5" type="ORF">HW555_005594</name>
</gene>
<dbReference type="Pfam" id="PF00337">
    <property type="entry name" value="Gal-bind_lectin"/>
    <property type="match status" value="1"/>
</dbReference>
<evidence type="ECO:0000256" key="2">
    <source>
        <dbReference type="RuleBase" id="RU102079"/>
    </source>
</evidence>
<dbReference type="AlphaFoldDB" id="A0A835GK96"/>
<dbReference type="InterPro" id="IPR013320">
    <property type="entry name" value="ConA-like_dom_sf"/>
</dbReference>
<reference evidence="5" key="1">
    <citation type="submission" date="2020-08" db="EMBL/GenBank/DDBJ databases">
        <title>Spodoptera exigua strain:BAW_Kor-Di-RS1 Genome sequencing and assembly.</title>
        <authorList>
            <person name="Kim J."/>
            <person name="Nam H.Y."/>
            <person name="Kwon M."/>
            <person name="Choi J.H."/>
            <person name="Cho S.R."/>
            <person name="Kim G.-H."/>
        </authorList>
    </citation>
    <scope>NUCLEOTIDE SEQUENCE</scope>
    <source>
        <strain evidence="5">BAW_Kor-Di-RS1</strain>
        <tissue evidence="5">Whole-body</tissue>
    </source>
</reference>
<keyword evidence="6" id="KW-1185">Reference proteome</keyword>
<evidence type="ECO:0000313" key="5">
    <source>
        <dbReference type="EMBL" id="KAF9417280.1"/>
    </source>
</evidence>
<keyword evidence="1 2" id="KW-0430">Lectin</keyword>
<evidence type="ECO:0000259" key="4">
    <source>
        <dbReference type="PROSITE" id="PS51304"/>
    </source>
</evidence>
<accession>A0A835GK96</accession>
<evidence type="ECO:0000313" key="6">
    <source>
        <dbReference type="Proteomes" id="UP000648187"/>
    </source>
</evidence>
<feature type="compositionally biased region" description="Basic and acidic residues" evidence="3">
    <location>
        <begin position="239"/>
        <end position="269"/>
    </location>
</feature>
<dbReference type="SUPFAM" id="SSF49899">
    <property type="entry name" value="Concanavalin A-like lectins/glucanases"/>
    <property type="match status" value="1"/>
</dbReference>
<proteinExistence type="predicted"/>
<comment type="caution">
    <text evidence="5">The sequence shown here is derived from an EMBL/GenBank/DDBJ whole genome shotgun (WGS) entry which is preliminary data.</text>
</comment>
<dbReference type="SMART" id="SM00908">
    <property type="entry name" value="Gal-bind_lectin"/>
    <property type="match status" value="1"/>
</dbReference>
<feature type="region of interest" description="Disordered" evidence="3">
    <location>
        <begin position="151"/>
        <end position="170"/>
    </location>
</feature>
<feature type="region of interest" description="Disordered" evidence="3">
    <location>
        <begin position="182"/>
        <end position="284"/>
    </location>
</feature>
<evidence type="ECO:0000256" key="3">
    <source>
        <dbReference type="SAM" id="MobiDB-lite"/>
    </source>
</evidence>
<dbReference type="GO" id="GO:0030246">
    <property type="term" value="F:carbohydrate binding"/>
    <property type="evidence" value="ECO:0007669"/>
    <property type="project" value="UniProtKB-UniRule"/>
</dbReference>
<feature type="compositionally biased region" description="Basic and acidic residues" evidence="3">
    <location>
        <begin position="204"/>
        <end position="220"/>
    </location>
</feature>
<dbReference type="Gene3D" id="2.60.120.200">
    <property type="match status" value="1"/>
</dbReference>
<dbReference type="Proteomes" id="UP000648187">
    <property type="component" value="Unassembled WGS sequence"/>
</dbReference>
<protein>
    <recommendedName>
        <fullName evidence="2">Galectin</fullName>
    </recommendedName>
</protein>
<dbReference type="PROSITE" id="PS51304">
    <property type="entry name" value="GALECTIN"/>
    <property type="match status" value="1"/>
</dbReference>